<dbReference type="InterPro" id="IPR035980">
    <property type="entry name" value="Ribosomal_bS6_sf"/>
</dbReference>
<evidence type="ECO:0000256" key="1">
    <source>
        <dbReference type="ARBA" id="ARBA00009512"/>
    </source>
</evidence>
<evidence type="ECO:0000313" key="3">
    <source>
        <dbReference type="EMBL" id="KAF3336251.1"/>
    </source>
</evidence>
<evidence type="ECO:0008006" key="5">
    <source>
        <dbReference type="Google" id="ProtNLM"/>
    </source>
</evidence>
<dbReference type="InterPro" id="IPR014717">
    <property type="entry name" value="Transl_elong_EF1B/ribsomal_bS6"/>
</dbReference>
<dbReference type="GO" id="GO:0003735">
    <property type="term" value="F:structural constituent of ribosome"/>
    <property type="evidence" value="ECO:0007669"/>
    <property type="project" value="InterPro"/>
</dbReference>
<dbReference type="CDD" id="cd00473">
    <property type="entry name" value="bS6"/>
    <property type="match status" value="1"/>
</dbReference>
<feature type="region of interest" description="Disordered" evidence="2">
    <location>
        <begin position="258"/>
        <end position="319"/>
    </location>
</feature>
<dbReference type="Proteomes" id="UP000623129">
    <property type="component" value="Unassembled WGS sequence"/>
</dbReference>
<organism evidence="3 4">
    <name type="scientific">Carex littledalei</name>
    <dbReference type="NCBI Taxonomy" id="544730"/>
    <lineage>
        <taxon>Eukaryota</taxon>
        <taxon>Viridiplantae</taxon>
        <taxon>Streptophyta</taxon>
        <taxon>Embryophyta</taxon>
        <taxon>Tracheophyta</taxon>
        <taxon>Spermatophyta</taxon>
        <taxon>Magnoliopsida</taxon>
        <taxon>Liliopsida</taxon>
        <taxon>Poales</taxon>
        <taxon>Cyperaceae</taxon>
        <taxon>Cyperoideae</taxon>
        <taxon>Cariceae</taxon>
        <taxon>Carex</taxon>
        <taxon>Carex subgen. Euthyceras</taxon>
    </lineage>
</organism>
<dbReference type="AlphaFoldDB" id="A0A833VEW8"/>
<dbReference type="OrthoDB" id="669828at2759"/>
<dbReference type="NCBIfam" id="TIGR00166">
    <property type="entry name" value="S6"/>
    <property type="match status" value="1"/>
</dbReference>
<dbReference type="PANTHER" id="PTHR21011:SF1">
    <property type="entry name" value="SMALL RIBOSOMAL SUBUNIT PROTEIN BS6M"/>
    <property type="match status" value="1"/>
</dbReference>
<feature type="compositionally biased region" description="Basic and acidic residues" evidence="2">
    <location>
        <begin position="307"/>
        <end position="319"/>
    </location>
</feature>
<name>A0A833VEW8_9POAL</name>
<dbReference type="Gene3D" id="3.30.70.60">
    <property type="match status" value="1"/>
</dbReference>
<dbReference type="SUPFAM" id="SSF54995">
    <property type="entry name" value="Ribosomal protein S6"/>
    <property type="match status" value="1"/>
</dbReference>
<dbReference type="HAMAP" id="MF_00360">
    <property type="entry name" value="Ribosomal_bS6"/>
    <property type="match status" value="1"/>
</dbReference>
<sequence>MAAAFSSTSTSSFPSCSFSFPSSPSLSFPSNFIAFPTDIVLPSSCNFDCNCNKLRRGSLVQVGAKKKKSGRSKKGRPEDNPNDAIFFPEAVLLKKKVVREDGKVLPEFADAEEEKLYQALSLQLESSLNLERMRHYEVVFLIHGKHDAETEEIVTKVEDFIREKKGRIYRLNDWGLRMLAYEIKKALEAHYILMNFEMDSKFLNDFKTLLDKDERVIRHLVTKTKQAETQYARPPMEYQTYLAKQGLLDDDGFWDGDGYGNDDDDDTSGDTTMNKDEVGNDDDDDDGGDDADGEVIYVDGDEDSDEIRDVTRKVENVSR</sequence>
<keyword evidence="4" id="KW-1185">Reference proteome</keyword>
<dbReference type="GO" id="GO:0015935">
    <property type="term" value="C:small ribosomal subunit"/>
    <property type="evidence" value="ECO:0007669"/>
    <property type="project" value="TreeGrafter"/>
</dbReference>
<dbReference type="GO" id="GO:0005737">
    <property type="term" value="C:cytoplasm"/>
    <property type="evidence" value="ECO:0007669"/>
    <property type="project" value="UniProtKB-ARBA"/>
</dbReference>
<dbReference type="GO" id="GO:0006412">
    <property type="term" value="P:translation"/>
    <property type="evidence" value="ECO:0007669"/>
    <property type="project" value="InterPro"/>
</dbReference>
<evidence type="ECO:0000313" key="4">
    <source>
        <dbReference type="Proteomes" id="UP000623129"/>
    </source>
</evidence>
<gene>
    <name evidence="3" type="ORF">FCM35_KLT18837</name>
</gene>
<protein>
    <recommendedName>
        <fullName evidence="5">Ribosomal protein S6</fullName>
    </recommendedName>
</protein>
<feature type="compositionally biased region" description="Acidic residues" evidence="2">
    <location>
        <begin position="279"/>
        <end position="306"/>
    </location>
</feature>
<dbReference type="InterPro" id="IPR000529">
    <property type="entry name" value="Ribosomal_bS6"/>
</dbReference>
<dbReference type="EMBL" id="SWLB01000007">
    <property type="protein sequence ID" value="KAF3336251.1"/>
    <property type="molecule type" value="Genomic_DNA"/>
</dbReference>
<feature type="compositionally biased region" description="Basic residues" evidence="2">
    <location>
        <begin position="64"/>
        <end position="74"/>
    </location>
</feature>
<evidence type="ECO:0000256" key="2">
    <source>
        <dbReference type="SAM" id="MobiDB-lite"/>
    </source>
</evidence>
<feature type="compositionally biased region" description="Acidic residues" evidence="2">
    <location>
        <begin position="258"/>
        <end position="268"/>
    </location>
</feature>
<reference evidence="3" key="1">
    <citation type="submission" date="2020-01" db="EMBL/GenBank/DDBJ databases">
        <title>Genome sequence of Kobresia littledalei, the first chromosome-level genome in the family Cyperaceae.</title>
        <authorList>
            <person name="Qu G."/>
        </authorList>
    </citation>
    <scope>NUCLEOTIDE SEQUENCE</scope>
    <source>
        <strain evidence="3">C.B.Clarke</strain>
        <tissue evidence="3">Leaf</tissue>
    </source>
</reference>
<feature type="region of interest" description="Disordered" evidence="2">
    <location>
        <begin position="62"/>
        <end position="82"/>
    </location>
</feature>
<dbReference type="Pfam" id="PF01250">
    <property type="entry name" value="Ribosomal_S6"/>
    <property type="match status" value="1"/>
</dbReference>
<proteinExistence type="inferred from homology"/>
<comment type="similarity">
    <text evidence="1">Belongs to the bacterial ribosomal protein bS6 family.</text>
</comment>
<dbReference type="GO" id="GO:0070181">
    <property type="term" value="F:small ribosomal subunit rRNA binding"/>
    <property type="evidence" value="ECO:0007669"/>
    <property type="project" value="TreeGrafter"/>
</dbReference>
<dbReference type="PANTHER" id="PTHR21011">
    <property type="entry name" value="MITOCHONDRIAL 28S RIBOSOMAL PROTEIN S6"/>
    <property type="match status" value="1"/>
</dbReference>
<dbReference type="InterPro" id="IPR020814">
    <property type="entry name" value="Ribosomal_S6_plastid/chlpt"/>
</dbReference>
<accession>A0A833VEW8</accession>
<comment type="caution">
    <text evidence="3">The sequence shown here is derived from an EMBL/GenBank/DDBJ whole genome shotgun (WGS) entry which is preliminary data.</text>
</comment>